<evidence type="ECO:0000256" key="4">
    <source>
        <dbReference type="ARBA" id="ARBA00022475"/>
    </source>
</evidence>
<dbReference type="SUPFAM" id="SSF47384">
    <property type="entry name" value="Homodimeric domain of signal transducing histidine kinase"/>
    <property type="match status" value="1"/>
</dbReference>
<dbReference type="GO" id="GO:0005886">
    <property type="term" value="C:plasma membrane"/>
    <property type="evidence" value="ECO:0007669"/>
    <property type="project" value="UniProtKB-SubCell"/>
</dbReference>
<keyword evidence="8" id="KW-0547">Nucleotide-binding</keyword>
<evidence type="ECO:0000313" key="18">
    <source>
        <dbReference type="Proteomes" id="UP000321525"/>
    </source>
</evidence>
<dbReference type="InterPro" id="IPR036890">
    <property type="entry name" value="HATPase_C_sf"/>
</dbReference>
<keyword evidence="6" id="KW-0808">Transferase</keyword>
<keyword evidence="5" id="KW-0597">Phosphoprotein</keyword>
<dbReference type="Pfam" id="PF00512">
    <property type="entry name" value="HisKA"/>
    <property type="match status" value="1"/>
</dbReference>
<accession>A0A5C6Q8V4</accession>
<dbReference type="InterPro" id="IPR003661">
    <property type="entry name" value="HisK_dim/P_dom"/>
</dbReference>
<keyword evidence="10" id="KW-0067">ATP-binding</keyword>
<dbReference type="InterPro" id="IPR036097">
    <property type="entry name" value="HisK_dim/P_sf"/>
</dbReference>
<proteinExistence type="predicted"/>
<dbReference type="SUPFAM" id="SSF55874">
    <property type="entry name" value="ATPase domain of HSP90 chaperone/DNA topoisomerase II/histidine kinase"/>
    <property type="match status" value="1"/>
</dbReference>
<comment type="caution">
    <text evidence="17">The sequence shown here is derived from an EMBL/GenBank/DDBJ whole genome shotgun (WGS) entry which is preliminary data.</text>
</comment>
<dbReference type="Gene3D" id="3.30.565.10">
    <property type="entry name" value="Histidine kinase-like ATPase, C-terminal domain"/>
    <property type="match status" value="1"/>
</dbReference>
<keyword evidence="4" id="KW-1003">Cell membrane</keyword>
<dbReference type="Gene3D" id="1.10.287.130">
    <property type="match status" value="1"/>
</dbReference>
<dbReference type="InterPro" id="IPR005467">
    <property type="entry name" value="His_kinase_dom"/>
</dbReference>
<keyword evidence="12" id="KW-0902">Two-component regulatory system</keyword>
<gene>
    <name evidence="16" type="ORF">ESZ26_01390</name>
    <name evidence="17" type="ORF">ESZ27_13255</name>
</gene>
<evidence type="ECO:0000256" key="12">
    <source>
        <dbReference type="ARBA" id="ARBA00023012"/>
    </source>
</evidence>
<dbReference type="GO" id="GO:0005524">
    <property type="term" value="F:ATP binding"/>
    <property type="evidence" value="ECO:0007669"/>
    <property type="project" value="UniProtKB-KW"/>
</dbReference>
<dbReference type="GO" id="GO:0000155">
    <property type="term" value="F:phosphorelay sensor kinase activity"/>
    <property type="evidence" value="ECO:0007669"/>
    <property type="project" value="InterPro"/>
</dbReference>
<evidence type="ECO:0000256" key="11">
    <source>
        <dbReference type="ARBA" id="ARBA00022989"/>
    </source>
</evidence>
<dbReference type="PANTHER" id="PTHR45528:SF1">
    <property type="entry name" value="SENSOR HISTIDINE KINASE CPXA"/>
    <property type="match status" value="1"/>
</dbReference>
<evidence type="ECO:0000256" key="8">
    <source>
        <dbReference type="ARBA" id="ARBA00022741"/>
    </source>
</evidence>
<evidence type="ECO:0000256" key="5">
    <source>
        <dbReference type="ARBA" id="ARBA00022553"/>
    </source>
</evidence>
<evidence type="ECO:0000256" key="9">
    <source>
        <dbReference type="ARBA" id="ARBA00022777"/>
    </source>
</evidence>
<dbReference type="CDD" id="cd00082">
    <property type="entry name" value="HisKA"/>
    <property type="match status" value="1"/>
</dbReference>
<evidence type="ECO:0000259" key="15">
    <source>
        <dbReference type="PROSITE" id="PS50109"/>
    </source>
</evidence>
<dbReference type="EMBL" id="VOLR01000002">
    <property type="protein sequence ID" value="TWX62521.1"/>
    <property type="molecule type" value="Genomic_DNA"/>
</dbReference>
<dbReference type="OrthoDB" id="9121563at2"/>
<dbReference type="SMART" id="SM00388">
    <property type="entry name" value="HisKA"/>
    <property type="match status" value="1"/>
</dbReference>
<comment type="catalytic activity">
    <reaction evidence="1">
        <text>ATP + protein L-histidine = ADP + protein N-phospho-L-histidine.</text>
        <dbReference type="EC" id="2.7.13.3"/>
    </reaction>
</comment>
<name>A0A5C6Q8V4_9GAMM</name>
<evidence type="ECO:0000256" key="7">
    <source>
        <dbReference type="ARBA" id="ARBA00022692"/>
    </source>
</evidence>
<evidence type="ECO:0000313" key="16">
    <source>
        <dbReference type="EMBL" id="TWX62521.1"/>
    </source>
</evidence>
<evidence type="ECO:0000256" key="2">
    <source>
        <dbReference type="ARBA" id="ARBA00004651"/>
    </source>
</evidence>
<feature type="transmembrane region" description="Helical" evidence="14">
    <location>
        <begin position="160"/>
        <end position="180"/>
    </location>
</feature>
<reference evidence="17 19" key="1">
    <citation type="submission" date="2019-07" db="EMBL/GenBank/DDBJ databases">
        <title>Genomes of sea-ice associated Colwellia species.</title>
        <authorList>
            <person name="Bowman J.P."/>
        </authorList>
    </citation>
    <scope>NUCLEOTIDE SEQUENCE [LARGE SCALE GENOMIC DNA]</scope>
    <source>
        <strain evidence="16 18">ACAM 607</strain>
        <strain evidence="17 19">IC036</strain>
    </source>
</reference>
<dbReference type="EC" id="2.7.13.3" evidence="3"/>
<evidence type="ECO:0000256" key="1">
    <source>
        <dbReference type="ARBA" id="ARBA00000085"/>
    </source>
</evidence>
<dbReference type="Proteomes" id="UP000321917">
    <property type="component" value="Unassembled WGS sequence"/>
</dbReference>
<keyword evidence="13 14" id="KW-0472">Membrane</keyword>
<dbReference type="RefSeq" id="WP_146797472.1">
    <property type="nucleotide sequence ID" value="NZ_VOLP01000003.1"/>
</dbReference>
<evidence type="ECO:0000256" key="3">
    <source>
        <dbReference type="ARBA" id="ARBA00012438"/>
    </source>
</evidence>
<protein>
    <recommendedName>
        <fullName evidence="3">histidine kinase</fullName>
        <ecNumber evidence="3">2.7.13.3</ecNumber>
    </recommendedName>
</protein>
<sequence>MSNDKKQPQTLRRYVLKVQSMIALIIVLSYTLVINFYFIHGLDEANFQDLHLESNDFARQYQINNHHPLPNTIHFQGFLGWKNLPTNVQEHFADFENVNKMTMDNMRIFTDDTFISWPEQAIFIIAQPLFDGKTFYLVRSINIKQYDALSQMGISKMFQLTWPIALVFLIIMHFSVQLLLMRTLKPFYQIGDWVESLTLENVNEQTPNFEFYELTVIANQQKKALLRLGAILDKEQDFLRHASHELRTPIAVVKSNSELLTRILSSENNKDKGDQSLARISRAALNMQHTTETLLWLSQEQSTAQGSQQTLALAELDLNLMIDNLVEDNAYLLQSKQVKVTLELTPTYIKVFETPCRLVLNNLIRNAFQYTAAGEVIIQCSQCMVIVENINISEGELDHSGADYGYGLGLRLVDKIVNKMHWSYQNNQRCGGRKAIIDFRQSV</sequence>
<comment type="subcellular location">
    <subcellularLocation>
        <location evidence="2">Cell membrane</location>
        <topology evidence="2">Multi-pass membrane protein</topology>
    </subcellularLocation>
</comment>
<evidence type="ECO:0000256" key="13">
    <source>
        <dbReference type="ARBA" id="ARBA00023136"/>
    </source>
</evidence>
<dbReference type="PROSITE" id="PS50109">
    <property type="entry name" value="HIS_KIN"/>
    <property type="match status" value="1"/>
</dbReference>
<evidence type="ECO:0000256" key="6">
    <source>
        <dbReference type="ARBA" id="ARBA00022679"/>
    </source>
</evidence>
<dbReference type="Proteomes" id="UP000321525">
    <property type="component" value="Unassembled WGS sequence"/>
</dbReference>
<keyword evidence="18" id="KW-1185">Reference proteome</keyword>
<dbReference type="PANTHER" id="PTHR45528">
    <property type="entry name" value="SENSOR HISTIDINE KINASE CPXA"/>
    <property type="match status" value="1"/>
</dbReference>
<dbReference type="InterPro" id="IPR050398">
    <property type="entry name" value="HssS/ArlS-like"/>
</dbReference>
<organism evidence="17 19">
    <name type="scientific">Colwellia hornerae</name>
    <dbReference type="NCBI Taxonomy" id="89402"/>
    <lineage>
        <taxon>Bacteria</taxon>
        <taxon>Pseudomonadati</taxon>
        <taxon>Pseudomonadota</taxon>
        <taxon>Gammaproteobacteria</taxon>
        <taxon>Alteromonadales</taxon>
        <taxon>Colwelliaceae</taxon>
        <taxon>Colwellia</taxon>
    </lineage>
</organism>
<evidence type="ECO:0000313" key="19">
    <source>
        <dbReference type="Proteomes" id="UP000321917"/>
    </source>
</evidence>
<keyword evidence="9 17" id="KW-0418">Kinase</keyword>
<feature type="transmembrane region" description="Helical" evidence="14">
    <location>
        <begin position="21"/>
        <end position="39"/>
    </location>
</feature>
<keyword evidence="11 14" id="KW-1133">Transmembrane helix</keyword>
<dbReference type="EMBL" id="VOLQ01000026">
    <property type="protein sequence ID" value="TWX65080.1"/>
    <property type="molecule type" value="Genomic_DNA"/>
</dbReference>
<evidence type="ECO:0000313" key="17">
    <source>
        <dbReference type="EMBL" id="TWX65080.1"/>
    </source>
</evidence>
<dbReference type="AlphaFoldDB" id="A0A5C6Q8V4"/>
<evidence type="ECO:0000256" key="10">
    <source>
        <dbReference type="ARBA" id="ARBA00022840"/>
    </source>
</evidence>
<evidence type="ECO:0000256" key="14">
    <source>
        <dbReference type="SAM" id="Phobius"/>
    </source>
</evidence>
<keyword evidence="7 14" id="KW-0812">Transmembrane</keyword>
<feature type="domain" description="Histidine kinase" evidence="15">
    <location>
        <begin position="241"/>
        <end position="443"/>
    </location>
</feature>